<dbReference type="Proteomes" id="UP001595880">
    <property type="component" value="Unassembled WGS sequence"/>
</dbReference>
<evidence type="ECO:0000256" key="4">
    <source>
        <dbReference type="ARBA" id="ARBA00022989"/>
    </source>
</evidence>
<feature type="transmembrane region" description="Helical" evidence="6">
    <location>
        <begin position="173"/>
        <end position="189"/>
    </location>
</feature>
<dbReference type="Pfam" id="PF01098">
    <property type="entry name" value="FTSW_RODA_SPOVE"/>
    <property type="match status" value="1"/>
</dbReference>
<name>A0ABV8VR02_9BACI</name>
<feature type="transmembrane region" description="Helical" evidence="6">
    <location>
        <begin position="113"/>
        <end position="136"/>
    </location>
</feature>
<feature type="transmembrane region" description="Helical" evidence="6">
    <location>
        <begin position="329"/>
        <end position="351"/>
    </location>
</feature>
<organism evidence="7 8">
    <name type="scientific">Gracilibacillus marinus</name>
    <dbReference type="NCBI Taxonomy" id="630535"/>
    <lineage>
        <taxon>Bacteria</taxon>
        <taxon>Bacillati</taxon>
        <taxon>Bacillota</taxon>
        <taxon>Bacilli</taxon>
        <taxon>Bacillales</taxon>
        <taxon>Bacillaceae</taxon>
        <taxon>Gracilibacillus</taxon>
    </lineage>
</organism>
<comment type="caution">
    <text evidence="7">The sequence shown here is derived from an EMBL/GenBank/DDBJ whole genome shotgun (WGS) entry which is preliminary data.</text>
</comment>
<feature type="transmembrane region" description="Helical" evidence="6">
    <location>
        <begin position="75"/>
        <end position="93"/>
    </location>
</feature>
<feature type="transmembrane region" description="Helical" evidence="6">
    <location>
        <begin position="363"/>
        <end position="386"/>
    </location>
</feature>
<sequence>MSEENTNSKIDYMLIFIVILLGVISVFTLYTLDPLLAQTKYGDGYYLKQIQWYIVGVVVITAIMFVDYDRLRQVSWLFYGFGIITLLMLYFHFPPYIAHNVNGAWGWFKIPGFGTIQPAEFMKVFLIIFLAHIIVAHKEKYPEHTVKMDLLLLGKIALTALVPIFFLVKQPDLGGVLVLTAITVCMILVSGIKWRIIFAIVGSVLVTGVLIVGVYILLPNQMNDFLKASGLDHVQGRFNAWLNPEEYSQGDAYQLVRAMRAIGSGQLSGKGVHGFEVTQGIPENHTDFIFTAISEQFGFIGASIVITIYFLLIYRLIHVALKCKDPFGSYLITGIIGMFAFQVFQNIGMSIQLLPITGLPLPLISYGGSSSLTYLIAIGIALNVYYRLKTYMFDES</sequence>
<keyword evidence="2 6" id="KW-0812">Transmembrane</keyword>
<dbReference type="EMBL" id="JBHSDV010000001">
    <property type="protein sequence ID" value="MFC4386871.1"/>
    <property type="molecule type" value="Genomic_DNA"/>
</dbReference>
<gene>
    <name evidence="7" type="ORF">ACFOZ1_03510</name>
</gene>
<feature type="transmembrane region" description="Helical" evidence="6">
    <location>
        <begin position="196"/>
        <end position="218"/>
    </location>
</feature>
<evidence type="ECO:0000256" key="3">
    <source>
        <dbReference type="ARBA" id="ARBA00022960"/>
    </source>
</evidence>
<evidence type="ECO:0000313" key="8">
    <source>
        <dbReference type="Proteomes" id="UP001595880"/>
    </source>
</evidence>
<feature type="transmembrane region" description="Helical" evidence="6">
    <location>
        <begin position="297"/>
        <end position="317"/>
    </location>
</feature>
<feature type="transmembrane region" description="Helical" evidence="6">
    <location>
        <begin position="12"/>
        <end position="30"/>
    </location>
</feature>
<evidence type="ECO:0000313" key="7">
    <source>
        <dbReference type="EMBL" id="MFC4386871.1"/>
    </source>
</evidence>
<dbReference type="InterPro" id="IPR001182">
    <property type="entry name" value="FtsW/RodA"/>
</dbReference>
<reference evidence="8" key="1">
    <citation type="journal article" date="2019" name="Int. J. Syst. Evol. Microbiol.">
        <title>The Global Catalogue of Microorganisms (GCM) 10K type strain sequencing project: providing services to taxonomists for standard genome sequencing and annotation.</title>
        <authorList>
            <consortium name="The Broad Institute Genomics Platform"/>
            <consortium name="The Broad Institute Genome Sequencing Center for Infectious Disease"/>
            <person name="Wu L."/>
            <person name="Ma J."/>
        </authorList>
    </citation>
    <scope>NUCLEOTIDE SEQUENCE [LARGE SCALE GENOMIC DNA]</scope>
    <source>
        <strain evidence="8">KACC 14058</strain>
    </source>
</reference>
<comment type="subcellular location">
    <subcellularLocation>
        <location evidence="1">Membrane</location>
        <topology evidence="1">Multi-pass membrane protein</topology>
    </subcellularLocation>
</comment>
<feature type="transmembrane region" description="Helical" evidence="6">
    <location>
        <begin position="50"/>
        <end position="68"/>
    </location>
</feature>
<keyword evidence="3" id="KW-0133">Cell shape</keyword>
<dbReference type="RefSeq" id="WP_390195917.1">
    <property type="nucleotide sequence ID" value="NZ_JBHSDV010000001.1"/>
</dbReference>
<dbReference type="PANTHER" id="PTHR30474:SF1">
    <property type="entry name" value="PEPTIDOGLYCAN GLYCOSYLTRANSFERASE MRDB"/>
    <property type="match status" value="1"/>
</dbReference>
<accession>A0ABV8VR02</accession>
<evidence type="ECO:0000256" key="1">
    <source>
        <dbReference type="ARBA" id="ARBA00004141"/>
    </source>
</evidence>
<keyword evidence="8" id="KW-1185">Reference proteome</keyword>
<keyword evidence="4 6" id="KW-1133">Transmembrane helix</keyword>
<evidence type="ECO:0000256" key="5">
    <source>
        <dbReference type="ARBA" id="ARBA00023136"/>
    </source>
</evidence>
<feature type="transmembrane region" description="Helical" evidence="6">
    <location>
        <begin position="148"/>
        <end position="167"/>
    </location>
</feature>
<proteinExistence type="predicted"/>
<dbReference type="PANTHER" id="PTHR30474">
    <property type="entry name" value="CELL CYCLE PROTEIN"/>
    <property type="match status" value="1"/>
</dbReference>
<evidence type="ECO:0000256" key="2">
    <source>
        <dbReference type="ARBA" id="ARBA00022692"/>
    </source>
</evidence>
<evidence type="ECO:0000256" key="6">
    <source>
        <dbReference type="SAM" id="Phobius"/>
    </source>
</evidence>
<keyword evidence="5 6" id="KW-0472">Membrane</keyword>
<protein>
    <submittedName>
        <fullName evidence="7">FtsW/RodA/SpoVE family cell cycle protein</fullName>
    </submittedName>
</protein>